<dbReference type="AlphaFoldDB" id="A0AAN7K849"/>
<reference evidence="1 2" key="1">
    <citation type="journal article" date="2023" name="Hortic Res">
        <title>Pangenome of water caltrop reveals structural variations and asymmetric subgenome divergence after allopolyploidization.</title>
        <authorList>
            <person name="Zhang X."/>
            <person name="Chen Y."/>
            <person name="Wang L."/>
            <person name="Yuan Y."/>
            <person name="Fang M."/>
            <person name="Shi L."/>
            <person name="Lu R."/>
            <person name="Comes H.P."/>
            <person name="Ma Y."/>
            <person name="Chen Y."/>
            <person name="Huang G."/>
            <person name="Zhou Y."/>
            <person name="Zheng Z."/>
            <person name="Qiu Y."/>
        </authorList>
    </citation>
    <scope>NUCLEOTIDE SEQUENCE [LARGE SCALE GENOMIC DNA]</scope>
    <source>
        <tissue evidence="1">Roots</tissue>
    </source>
</reference>
<protein>
    <submittedName>
        <fullName evidence="1">Uncharacterized protein</fullName>
    </submittedName>
</protein>
<evidence type="ECO:0000313" key="2">
    <source>
        <dbReference type="Proteomes" id="UP001345219"/>
    </source>
</evidence>
<accession>A0AAN7K849</accession>
<sequence>MITYITSASSISFISPPRYTEEKNPTPVDLAELAAMVDYSIEYDNSRSVILHLSTVLSNVDSNTEVWRGSQTIGFTSRYVNTSSED</sequence>
<dbReference type="EMBL" id="JAXIOK010000008">
    <property type="protein sequence ID" value="KAK4763648.1"/>
    <property type="molecule type" value="Genomic_DNA"/>
</dbReference>
<name>A0AAN7K849_9MYRT</name>
<comment type="caution">
    <text evidence="1">The sequence shown here is derived from an EMBL/GenBank/DDBJ whole genome shotgun (WGS) entry which is preliminary data.</text>
</comment>
<proteinExistence type="predicted"/>
<keyword evidence="2" id="KW-1185">Reference proteome</keyword>
<dbReference type="Proteomes" id="UP001345219">
    <property type="component" value="Chromosome 11"/>
</dbReference>
<evidence type="ECO:0000313" key="1">
    <source>
        <dbReference type="EMBL" id="KAK4763648.1"/>
    </source>
</evidence>
<gene>
    <name evidence="1" type="ORF">SAY87_013086</name>
</gene>
<organism evidence="1 2">
    <name type="scientific">Trapa incisa</name>
    <dbReference type="NCBI Taxonomy" id="236973"/>
    <lineage>
        <taxon>Eukaryota</taxon>
        <taxon>Viridiplantae</taxon>
        <taxon>Streptophyta</taxon>
        <taxon>Embryophyta</taxon>
        <taxon>Tracheophyta</taxon>
        <taxon>Spermatophyta</taxon>
        <taxon>Magnoliopsida</taxon>
        <taxon>eudicotyledons</taxon>
        <taxon>Gunneridae</taxon>
        <taxon>Pentapetalae</taxon>
        <taxon>rosids</taxon>
        <taxon>malvids</taxon>
        <taxon>Myrtales</taxon>
        <taxon>Lythraceae</taxon>
        <taxon>Trapa</taxon>
    </lineage>
</organism>